<accession>A0A1G4KBZ1</accession>
<dbReference type="GO" id="GO:0051087">
    <property type="term" value="F:protein-folding chaperone binding"/>
    <property type="evidence" value="ECO:0007669"/>
    <property type="project" value="TreeGrafter"/>
</dbReference>
<dbReference type="InterPro" id="IPR036869">
    <property type="entry name" value="J_dom_sf"/>
</dbReference>
<feature type="compositionally biased region" description="Basic and acidic residues" evidence="3">
    <location>
        <begin position="351"/>
        <end position="372"/>
    </location>
</feature>
<dbReference type="Proteomes" id="UP000191024">
    <property type="component" value="Chromosome G"/>
</dbReference>
<dbReference type="STRING" id="1230905.A0A1G4KBZ1"/>
<dbReference type="SUPFAM" id="SSF46565">
    <property type="entry name" value="Chaperone J-domain"/>
    <property type="match status" value="1"/>
</dbReference>
<feature type="coiled-coil region" evidence="2">
    <location>
        <begin position="480"/>
        <end position="507"/>
    </location>
</feature>
<dbReference type="InterPro" id="IPR001623">
    <property type="entry name" value="DnaJ_domain"/>
</dbReference>
<feature type="compositionally biased region" description="Basic residues" evidence="3">
    <location>
        <begin position="263"/>
        <end position="276"/>
    </location>
</feature>
<protein>
    <submittedName>
        <fullName evidence="5">LAMI_0G13322g1_1</fullName>
    </submittedName>
</protein>
<dbReference type="PANTHER" id="PTHR44360">
    <property type="entry name" value="DNAJ HOMOLOG SUBFAMILY B MEMBER 9"/>
    <property type="match status" value="1"/>
</dbReference>
<dbReference type="InterPro" id="IPR018253">
    <property type="entry name" value="DnaJ_domain_CS"/>
</dbReference>
<dbReference type="EMBL" id="LT598469">
    <property type="protein sequence ID" value="SCV01723.1"/>
    <property type="molecule type" value="Genomic_DNA"/>
</dbReference>
<feature type="domain" description="J" evidence="4">
    <location>
        <begin position="15"/>
        <end position="79"/>
    </location>
</feature>
<feature type="compositionally biased region" description="Basic and acidic residues" evidence="3">
    <location>
        <begin position="232"/>
        <end position="250"/>
    </location>
</feature>
<dbReference type="GO" id="GO:0051787">
    <property type="term" value="F:misfolded protein binding"/>
    <property type="evidence" value="ECO:0007669"/>
    <property type="project" value="TreeGrafter"/>
</dbReference>
<evidence type="ECO:0000256" key="1">
    <source>
        <dbReference type="ARBA" id="ARBA00023186"/>
    </source>
</evidence>
<dbReference type="PROSITE" id="PS50076">
    <property type="entry name" value="DNAJ_2"/>
    <property type="match status" value="1"/>
</dbReference>
<sequence>MSVKGGELQWIDQTTYYSALGLTSEASEAQVKKAYRKLAIVLHPDKNKSQEAPDLFKIICHAHSILTDKDKRRKYDRKLISEGLFRYYPKKATSQLKRETLFEQKKTFKIREEVLRTSKKTKDTTLNTAFEAFPGSSTPIGKQRTSRPYEQQPYGFGFEDMANCSPSRTKSSHAPQTTPFKAKSYQHRRPATMDEIHSKKSSTYSTRFGPNPPPDAGEELPEIASPEASDANDPKKAKVSQEKSELEASKNADNSFTNSQQRHFTRTLHRDKHSSRRSNSPVKSTPTSNTDTFQDLKNIMNSFKAKMEPLELNSKREEQLFNSFYAEGDIAPKQNISIFREPPAQVTPRKRTQDEGKVSDPNSPDKKDFRLDELNNSLPTSDELFDMREVSNTLEGVKVKKPKISRKSFPDNPFFTSSTQSAAFPPTDQNLSKPVNGILPRIYKLEPISAAELGISLATESLRLPDIPVFRYNILDKNELAKTAEAVKGFNQEASNLKKRLTEILDRRAVVDTALNDRLHRAENIRLFIEAKKFDLQVSHILNELQNRQLIVSETFSSLLNPSTTSSRQI</sequence>
<name>A0A1G4KBZ1_9SACH</name>
<dbReference type="GO" id="GO:0005783">
    <property type="term" value="C:endoplasmic reticulum"/>
    <property type="evidence" value="ECO:0007669"/>
    <property type="project" value="TreeGrafter"/>
</dbReference>
<feature type="region of interest" description="Disordered" evidence="3">
    <location>
        <begin position="130"/>
        <end position="296"/>
    </location>
</feature>
<feature type="compositionally biased region" description="Polar residues" evidence="3">
    <location>
        <begin position="251"/>
        <end position="262"/>
    </location>
</feature>
<evidence type="ECO:0000256" key="2">
    <source>
        <dbReference type="SAM" id="Coils"/>
    </source>
</evidence>
<feature type="region of interest" description="Disordered" evidence="3">
    <location>
        <begin position="332"/>
        <end position="372"/>
    </location>
</feature>
<keyword evidence="1" id="KW-0143">Chaperone</keyword>
<keyword evidence="6" id="KW-1185">Reference proteome</keyword>
<feature type="compositionally biased region" description="Polar residues" evidence="3">
    <location>
        <begin position="164"/>
        <end position="179"/>
    </location>
</feature>
<dbReference type="PRINTS" id="PR00625">
    <property type="entry name" value="JDOMAIN"/>
</dbReference>
<organism evidence="5 6">
    <name type="scientific">Lachancea mirantina</name>
    <dbReference type="NCBI Taxonomy" id="1230905"/>
    <lineage>
        <taxon>Eukaryota</taxon>
        <taxon>Fungi</taxon>
        <taxon>Dikarya</taxon>
        <taxon>Ascomycota</taxon>
        <taxon>Saccharomycotina</taxon>
        <taxon>Saccharomycetes</taxon>
        <taxon>Saccharomycetales</taxon>
        <taxon>Saccharomycetaceae</taxon>
        <taxon>Lachancea</taxon>
    </lineage>
</organism>
<dbReference type="OrthoDB" id="10250354at2759"/>
<dbReference type="Pfam" id="PF00226">
    <property type="entry name" value="DnaJ"/>
    <property type="match status" value="1"/>
</dbReference>
<dbReference type="Gene3D" id="1.10.287.110">
    <property type="entry name" value="DnaJ domain"/>
    <property type="match status" value="1"/>
</dbReference>
<dbReference type="PROSITE" id="PS00636">
    <property type="entry name" value="DNAJ_1"/>
    <property type="match status" value="1"/>
</dbReference>
<evidence type="ECO:0000313" key="5">
    <source>
        <dbReference type="EMBL" id="SCV01723.1"/>
    </source>
</evidence>
<evidence type="ECO:0000259" key="4">
    <source>
        <dbReference type="PROSITE" id="PS50076"/>
    </source>
</evidence>
<dbReference type="GO" id="GO:0036503">
    <property type="term" value="P:ERAD pathway"/>
    <property type="evidence" value="ECO:0007669"/>
    <property type="project" value="TreeGrafter"/>
</dbReference>
<reference evidence="5 6" key="1">
    <citation type="submission" date="2016-03" db="EMBL/GenBank/DDBJ databases">
        <authorList>
            <person name="Devillers H."/>
        </authorList>
    </citation>
    <scope>NUCLEOTIDE SEQUENCE [LARGE SCALE GENOMIC DNA]</scope>
    <source>
        <strain evidence="5">CBS 11717</strain>
    </source>
</reference>
<dbReference type="SMART" id="SM00271">
    <property type="entry name" value="DnaJ"/>
    <property type="match status" value="1"/>
</dbReference>
<dbReference type="PANTHER" id="PTHR44360:SF1">
    <property type="entry name" value="DNAJ HOMOLOG SUBFAMILY B MEMBER 9"/>
    <property type="match status" value="1"/>
</dbReference>
<evidence type="ECO:0000256" key="3">
    <source>
        <dbReference type="SAM" id="MobiDB-lite"/>
    </source>
</evidence>
<proteinExistence type="predicted"/>
<dbReference type="CDD" id="cd06257">
    <property type="entry name" value="DnaJ"/>
    <property type="match status" value="1"/>
</dbReference>
<keyword evidence="2" id="KW-0175">Coiled coil</keyword>
<feature type="compositionally biased region" description="Polar residues" evidence="3">
    <location>
        <begin position="277"/>
        <end position="296"/>
    </location>
</feature>
<dbReference type="InterPro" id="IPR051948">
    <property type="entry name" value="Hsp70_co-chaperone_J-domain"/>
</dbReference>
<dbReference type="AlphaFoldDB" id="A0A1G4KBZ1"/>
<gene>
    <name evidence="5" type="ORF">LAMI_0G13322G</name>
</gene>
<evidence type="ECO:0000313" key="6">
    <source>
        <dbReference type="Proteomes" id="UP000191024"/>
    </source>
</evidence>